<keyword evidence="1" id="KW-0812">Transmembrane</keyword>
<dbReference type="PROSITE" id="PS50235">
    <property type="entry name" value="USP_3"/>
    <property type="match status" value="1"/>
</dbReference>
<dbReference type="GO" id="GO:0005829">
    <property type="term" value="C:cytosol"/>
    <property type="evidence" value="ECO:0007669"/>
    <property type="project" value="TreeGrafter"/>
</dbReference>
<dbReference type="GO" id="GO:0004843">
    <property type="term" value="F:cysteine-type deubiquitinase activity"/>
    <property type="evidence" value="ECO:0007669"/>
    <property type="project" value="InterPro"/>
</dbReference>
<name>A0A4Q9LEB0_9MICR</name>
<dbReference type="AlphaFoldDB" id="A0A4Q9LEB0"/>
<accession>A0A4Q9LEB0</accession>
<dbReference type="GO" id="GO:0016579">
    <property type="term" value="P:protein deubiquitination"/>
    <property type="evidence" value="ECO:0007669"/>
    <property type="project" value="InterPro"/>
</dbReference>
<dbReference type="SUPFAM" id="SSF54001">
    <property type="entry name" value="Cysteine proteinases"/>
    <property type="match status" value="1"/>
</dbReference>
<comment type="caution">
    <text evidence="3">The sequence shown here is derived from an EMBL/GenBank/DDBJ whole genome shotgun (WGS) entry which is preliminary data.</text>
</comment>
<protein>
    <submittedName>
        <fullName evidence="3">Putative ubiquitin carboxyl-terminal hydrolase</fullName>
    </submittedName>
</protein>
<dbReference type="InterPro" id="IPR050164">
    <property type="entry name" value="Peptidase_C19"/>
</dbReference>
<organism evidence="3 4">
    <name type="scientific">Hamiltosporidium tvaerminnensis</name>
    <dbReference type="NCBI Taxonomy" id="1176355"/>
    <lineage>
        <taxon>Eukaryota</taxon>
        <taxon>Fungi</taxon>
        <taxon>Fungi incertae sedis</taxon>
        <taxon>Microsporidia</taxon>
        <taxon>Dubosqiidae</taxon>
        <taxon>Hamiltosporidium</taxon>
    </lineage>
</organism>
<dbReference type="EMBL" id="PITJ01000043">
    <property type="protein sequence ID" value="TBU05160.1"/>
    <property type="molecule type" value="Genomic_DNA"/>
</dbReference>
<dbReference type="PROSITE" id="PS00973">
    <property type="entry name" value="USP_2"/>
    <property type="match status" value="1"/>
</dbReference>
<proteinExistence type="predicted"/>
<dbReference type="Proteomes" id="UP000292362">
    <property type="component" value="Unassembled WGS sequence"/>
</dbReference>
<sequence length="364" mass="42988">MMESDPRKQRIITIIVIILLILYIYGFGVVTGLLILKKRFTVKETNKTCEIHQRESLAPQNFKKNESKTTLDHIDICPLINSGSLCYFNTLIQCMYSCKDLKDFFMNDSEMTEVKEILKELFERMAAKDKTINTKEFLKRIVDITSNEEFEDLNQQQDIHSLYLNLINGCFDPNFDVGNIISPDIFDDFAIHNFIFRKLYFLIEISSKESNTEQNKITYEPGNAFLLPTKKFNLYKDLKRYFEKAVFKKKNDNNEEIEVETTKELIRFPDILVLYTPYHEATLPDEIDIHRNIVFDQNIKYRLIAFGCHLGNESSGHYIAIKRMKDNTWAIINDDFITFHSWENVLKYLNYYKIKPTLSFLEKI</sequence>
<dbReference type="InterPro" id="IPR018200">
    <property type="entry name" value="USP_CS"/>
</dbReference>
<evidence type="ECO:0000259" key="2">
    <source>
        <dbReference type="PROSITE" id="PS50235"/>
    </source>
</evidence>
<dbReference type="VEuPathDB" id="MicrosporidiaDB:CWI37_0043p0050"/>
<dbReference type="Gene3D" id="3.90.70.10">
    <property type="entry name" value="Cysteine proteinases"/>
    <property type="match status" value="1"/>
</dbReference>
<dbReference type="Pfam" id="PF00443">
    <property type="entry name" value="UCH"/>
    <property type="match status" value="1"/>
</dbReference>
<evidence type="ECO:0000313" key="3">
    <source>
        <dbReference type="EMBL" id="TBU05160.1"/>
    </source>
</evidence>
<keyword evidence="3" id="KW-0378">Hydrolase</keyword>
<dbReference type="CDD" id="cd02257">
    <property type="entry name" value="Peptidase_C19"/>
    <property type="match status" value="1"/>
</dbReference>
<feature type="transmembrane region" description="Helical" evidence="1">
    <location>
        <begin position="12"/>
        <end position="36"/>
    </location>
</feature>
<evidence type="ECO:0000256" key="1">
    <source>
        <dbReference type="SAM" id="Phobius"/>
    </source>
</evidence>
<dbReference type="GO" id="GO:0005634">
    <property type="term" value="C:nucleus"/>
    <property type="evidence" value="ECO:0007669"/>
    <property type="project" value="TreeGrafter"/>
</dbReference>
<keyword evidence="1" id="KW-1133">Transmembrane helix</keyword>
<dbReference type="InterPro" id="IPR028889">
    <property type="entry name" value="USP"/>
</dbReference>
<reference evidence="3 4" key="1">
    <citation type="submission" date="2017-12" db="EMBL/GenBank/DDBJ databases">
        <authorList>
            <person name="Pombert J.-F."/>
            <person name="Haag K.L."/>
            <person name="Ebert D."/>
        </authorList>
    </citation>
    <scope>NUCLEOTIDE SEQUENCE [LARGE SCALE GENOMIC DNA]</scope>
    <source>
        <strain evidence="3">FI-OER-3-3</strain>
    </source>
</reference>
<dbReference type="InterPro" id="IPR038765">
    <property type="entry name" value="Papain-like_cys_pep_sf"/>
</dbReference>
<feature type="domain" description="USP" evidence="2">
    <location>
        <begin position="77"/>
        <end position="355"/>
    </location>
</feature>
<keyword evidence="1" id="KW-0472">Membrane</keyword>
<gene>
    <name evidence="3" type="ORF">CWI37_0043p0050</name>
</gene>
<dbReference type="PANTHER" id="PTHR24006">
    <property type="entry name" value="UBIQUITIN CARBOXYL-TERMINAL HYDROLASE"/>
    <property type="match status" value="1"/>
</dbReference>
<evidence type="ECO:0000313" key="4">
    <source>
        <dbReference type="Proteomes" id="UP000292362"/>
    </source>
</evidence>
<dbReference type="InterPro" id="IPR001394">
    <property type="entry name" value="Peptidase_C19_UCH"/>
</dbReference>